<dbReference type="RefSeq" id="WP_208844588.1">
    <property type="nucleotide sequence ID" value="NZ_CP072134.1"/>
</dbReference>
<keyword evidence="1" id="KW-0614">Plasmid</keyword>
<dbReference type="Proteomes" id="UP000664904">
    <property type="component" value="Plasmid unnamed4"/>
</dbReference>
<gene>
    <name evidence="1" type="ORF">J5O05_17570</name>
</gene>
<geneLocation type="plasmid" evidence="1 2">
    <name>unnamed4</name>
</geneLocation>
<organism evidence="1 2">
    <name type="scientific">Pseudoalteromonas xiamenensis</name>
    <dbReference type="NCBI Taxonomy" id="882626"/>
    <lineage>
        <taxon>Bacteria</taxon>
        <taxon>Pseudomonadati</taxon>
        <taxon>Pseudomonadota</taxon>
        <taxon>Gammaproteobacteria</taxon>
        <taxon>Alteromonadales</taxon>
        <taxon>Pseudoalteromonadaceae</taxon>
        <taxon>Pseudoalteromonas</taxon>
    </lineage>
</organism>
<name>A0A975HMC6_9GAMM</name>
<evidence type="ECO:0000313" key="1">
    <source>
        <dbReference type="EMBL" id="QTH72969.1"/>
    </source>
</evidence>
<keyword evidence="2" id="KW-1185">Reference proteome</keyword>
<proteinExistence type="predicted"/>
<dbReference type="EMBL" id="CP072134">
    <property type="protein sequence ID" value="QTH72969.1"/>
    <property type="molecule type" value="Genomic_DNA"/>
</dbReference>
<dbReference type="AlphaFoldDB" id="A0A975HMC6"/>
<evidence type="ECO:0000313" key="2">
    <source>
        <dbReference type="Proteomes" id="UP000664904"/>
    </source>
</evidence>
<dbReference type="KEGG" id="pxi:J5O05_17570"/>
<protein>
    <submittedName>
        <fullName evidence="1">Uncharacterized protein</fullName>
    </submittedName>
</protein>
<sequence>MDLEQLIKNWRGQTKAQQEGLSAKVALSHVDRLNNVFMFKVLFTNEQGTAVWPHSFRCDQWRTVKKEINSIFGDSLKISTDNVYLISDIDRIPADNIVYLDLARRAK</sequence>
<reference evidence="1" key="1">
    <citation type="submission" date="2021-03" db="EMBL/GenBank/DDBJ databases">
        <title>Complete Genome of Pseudoalteromonas xiamenensis STKMTI.2, a new potential marine bacterium producing anti-Vibrio compounds.</title>
        <authorList>
            <person name="Handayani D.P."/>
            <person name="Isnansetyo A."/>
            <person name="Istiqomah I."/>
            <person name="Jumina J."/>
        </authorList>
    </citation>
    <scope>NUCLEOTIDE SEQUENCE</scope>
    <source>
        <strain evidence="1">STKMTI.2</strain>
        <plasmid evidence="1">unnamed4</plasmid>
    </source>
</reference>
<accession>A0A975HMC6</accession>